<evidence type="ECO:0000313" key="2">
    <source>
        <dbReference type="EMBL" id="RRT35157.1"/>
    </source>
</evidence>
<dbReference type="Proteomes" id="UP000287651">
    <property type="component" value="Unassembled WGS sequence"/>
</dbReference>
<proteinExistence type="predicted"/>
<evidence type="ECO:0000313" key="3">
    <source>
        <dbReference type="Proteomes" id="UP000287651"/>
    </source>
</evidence>
<feature type="region of interest" description="Disordered" evidence="1">
    <location>
        <begin position="41"/>
        <end position="78"/>
    </location>
</feature>
<accession>A0A426X6R4</accession>
<name>A0A426X6R4_ENSVE</name>
<gene>
    <name evidence="2" type="ORF">B296_00056187</name>
</gene>
<reference evidence="2 3" key="1">
    <citation type="journal article" date="2014" name="Agronomy (Basel)">
        <title>A Draft Genome Sequence for Ensete ventricosum, the Drought-Tolerant Tree Against Hunger.</title>
        <authorList>
            <person name="Harrison J."/>
            <person name="Moore K.A."/>
            <person name="Paszkiewicz K."/>
            <person name="Jones T."/>
            <person name="Grant M."/>
            <person name="Ambacheew D."/>
            <person name="Muzemil S."/>
            <person name="Studholme D.J."/>
        </authorList>
    </citation>
    <scope>NUCLEOTIDE SEQUENCE [LARGE SCALE GENOMIC DNA]</scope>
</reference>
<dbReference type="EMBL" id="AMZH03025473">
    <property type="protein sequence ID" value="RRT35157.1"/>
    <property type="molecule type" value="Genomic_DNA"/>
</dbReference>
<sequence>MSRAVNTCKETFNGERVGQKQKKGCKRGGELNQYQEESSGYGINVVLGNPGRSKEEVDDQSTDDRSHQGGADEEGIPSLQSCVRRELEYEVVVYSGASPREYVAAIQEYVQAKERKHAAARDHVLS</sequence>
<comment type="caution">
    <text evidence="2">The sequence shown here is derived from an EMBL/GenBank/DDBJ whole genome shotgun (WGS) entry which is preliminary data.</text>
</comment>
<dbReference type="AlphaFoldDB" id="A0A426X6R4"/>
<evidence type="ECO:0000256" key="1">
    <source>
        <dbReference type="SAM" id="MobiDB-lite"/>
    </source>
</evidence>
<protein>
    <submittedName>
        <fullName evidence="2">Uncharacterized protein</fullName>
    </submittedName>
</protein>
<organism evidence="2 3">
    <name type="scientific">Ensete ventricosum</name>
    <name type="common">Abyssinian banana</name>
    <name type="synonym">Musa ensete</name>
    <dbReference type="NCBI Taxonomy" id="4639"/>
    <lineage>
        <taxon>Eukaryota</taxon>
        <taxon>Viridiplantae</taxon>
        <taxon>Streptophyta</taxon>
        <taxon>Embryophyta</taxon>
        <taxon>Tracheophyta</taxon>
        <taxon>Spermatophyta</taxon>
        <taxon>Magnoliopsida</taxon>
        <taxon>Liliopsida</taxon>
        <taxon>Zingiberales</taxon>
        <taxon>Musaceae</taxon>
        <taxon>Ensete</taxon>
    </lineage>
</organism>